<organism evidence="1 2">
    <name type="scientific">Prunus armeniaca</name>
    <name type="common">Apricot</name>
    <name type="synonym">Armeniaca vulgaris</name>
    <dbReference type="NCBI Taxonomy" id="36596"/>
    <lineage>
        <taxon>Eukaryota</taxon>
        <taxon>Viridiplantae</taxon>
        <taxon>Streptophyta</taxon>
        <taxon>Embryophyta</taxon>
        <taxon>Tracheophyta</taxon>
        <taxon>Spermatophyta</taxon>
        <taxon>Magnoliopsida</taxon>
        <taxon>eudicotyledons</taxon>
        <taxon>Gunneridae</taxon>
        <taxon>Pentapetalae</taxon>
        <taxon>rosids</taxon>
        <taxon>fabids</taxon>
        <taxon>Rosales</taxon>
        <taxon>Rosaceae</taxon>
        <taxon>Amygdaloideae</taxon>
        <taxon>Amygdaleae</taxon>
        <taxon>Prunus</taxon>
    </lineage>
</organism>
<gene>
    <name evidence="1" type="ORF">ORAREDHAP_LOCUS49544</name>
</gene>
<dbReference type="EMBL" id="CAEKKB010000008">
    <property type="protein sequence ID" value="CAB4320643.1"/>
    <property type="molecule type" value="Genomic_DNA"/>
</dbReference>
<keyword evidence="2" id="KW-1185">Reference proteome</keyword>
<reference evidence="2" key="1">
    <citation type="journal article" date="2020" name="Genome Biol.">
        <title>Gamete binning: chromosome-level and haplotype-resolved genome assembly enabled by high-throughput single-cell sequencing of gamete genomes.</title>
        <authorList>
            <person name="Campoy J.A."/>
            <person name="Sun H."/>
            <person name="Goel M."/>
            <person name="Jiao W.-B."/>
            <person name="Folz-Donahue K."/>
            <person name="Wang N."/>
            <person name="Rubio M."/>
            <person name="Liu C."/>
            <person name="Kukat C."/>
            <person name="Ruiz D."/>
            <person name="Huettel B."/>
            <person name="Schneeberger K."/>
        </authorList>
    </citation>
    <scope>NUCLEOTIDE SEQUENCE [LARGE SCALE GENOMIC DNA]</scope>
    <source>
        <strain evidence="2">cv. Rojo Pasion</strain>
    </source>
</reference>
<dbReference type="AlphaFoldDB" id="A0A6J5Y8B6"/>
<dbReference type="SUPFAM" id="SSF52058">
    <property type="entry name" value="L domain-like"/>
    <property type="match status" value="1"/>
</dbReference>
<name>A0A6J5Y8B6_PRUAR</name>
<dbReference type="Proteomes" id="UP000507245">
    <property type="component" value="Unassembled WGS sequence"/>
</dbReference>
<evidence type="ECO:0000313" key="2">
    <source>
        <dbReference type="Proteomes" id="UP000507245"/>
    </source>
</evidence>
<evidence type="ECO:0000313" key="1">
    <source>
        <dbReference type="EMBL" id="CAB4320643.1"/>
    </source>
</evidence>
<dbReference type="Gene3D" id="3.80.10.10">
    <property type="entry name" value="Ribonuclease Inhibitor"/>
    <property type="match status" value="2"/>
</dbReference>
<dbReference type="PANTHER" id="PTHR47186">
    <property type="entry name" value="LEUCINE-RICH REPEAT-CONTAINING PROTEIN 57"/>
    <property type="match status" value="1"/>
</dbReference>
<accession>A0A6J5Y8B6</accession>
<sequence length="457" mass="52187">MECITFLDLSHSVITELPSSIGYLVSLKVLTLAECQNLTNLSCSIYELQHLTSVNLFRCQNLVKYPKWSADSLPNNSNISPNVRYLNLSGCKSLKEIPELPPKVERVNVAGCVSLERFAKLSSILEHKEEQMIEYVTLFDCQKLCDNLAHEASKIEYISLNKVSLCFVFLSSKQSQFLVVFLGSEVPKWFSHREDLYELSDKYEFSLKIPQNFKLENNGLAICAAIEINKELKETMQSKFGVETTQKEKDNSQSNCGRCSFIARIDMNTDSVAAHSIFFEQTYLESAHIWLLYVPFVKFVHCPLPPFLCRVSLEHTTQDLVCCKSYGVHLIMPQDEDLEDDEDDEDDLKLAECINCRGCRMLEHFPELLLVRMEGLTFLDLSATAIRELPSSIRYLIRLEMLFLKECENLTNLPCSIYELKDLLSVNLSGCRNLSTFPKWIGGSFPNNSSISNLWHV</sequence>
<dbReference type="PANTHER" id="PTHR47186:SF63">
    <property type="entry name" value="C-JID DOMAIN-CONTAINING PROTEIN"/>
    <property type="match status" value="1"/>
</dbReference>
<proteinExistence type="predicted"/>
<dbReference type="InterPro" id="IPR032675">
    <property type="entry name" value="LRR_dom_sf"/>
</dbReference>
<protein>
    <submittedName>
        <fullName evidence="1">Uncharacterized protein</fullName>
    </submittedName>
</protein>
<dbReference type="OrthoDB" id="1645191at2759"/>